<dbReference type="GO" id="GO:0055052">
    <property type="term" value="C:ATP-binding cassette (ABC) transporter complex, substrate-binding subunit-containing"/>
    <property type="evidence" value="ECO:0007669"/>
    <property type="project" value="TreeGrafter"/>
</dbReference>
<keyword evidence="5" id="KW-1278">Translocase</keyword>
<evidence type="ECO:0000256" key="3">
    <source>
        <dbReference type="ARBA" id="ARBA00022741"/>
    </source>
</evidence>
<keyword evidence="2" id="KW-1003">Cell membrane</keyword>
<dbReference type="InterPro" id="IPR003439">
    <property type="entry name" value="ABC_transporter-like_ATP-bd"/>
</dbReference>
<gene>
    <name evidence="8" type="ORF">ENT87_06140</name>
</gene>
<dbReference type="FunFam" id="3.40.50.300:FF:000042">
    <property type="entry name" value="Maltose/maltodextrin ABC transporter, ATP-binding protein"/>
    <property type="match status" value="1"/>
</dbReference>
<comment type="caution">
    <text evidence="8">The sequence shown here is derived from an EMBL/GenBank/DDBJ whole genome shotgun (WGS) entry which is preliminary data.</text>
</comment>
<keyword evidence="6" id="KW-0472">Membrane</keyword>
<sequence length="353" mass="39698">MNVSKRFGSIVAVDRASFDVERGEYIVILGPSGCGKTTLLRIIAGLYDPDEGSIVIDGRDVTPLPPHKRGVSLMFQSYALFPHMNVMENIMYGLKVKKVPLNDARRKVKEIASLLGIDDLLDRYPHQLSGGQQQRVALARALVVEPKVLLLDEPLSNLDAKIRARIRHELRNLLRGLKITTIHVTHDQEEAMALADRIIVMNLGRVMQIGSPYEVYRNPRTLFIADFIGSTNFVEGIVGVDAYNRKSIRLGSTHLISQNIDEFQIGDKVVIGIRYESIELYNVKPSTPHDDNVFLATVKDRIFMGAMTRVIVDVEGIEMVADIVSSQAEKLNLSIHSNIYIRIPKERIMVFRK</sequence>
<dbReference type="Pfam" id="PF00005">
    <property type="entry name" value="ABC_tran"/>
    <property type="match status" value="1"/>
</dbReference>
<protein>
    <submittedName>
        <fullName evidence="8">ABC transporter ATP-binding protein</fullName>
    </submittedName>
</protein>
<dbReference type="GO" id="GO:0016887">
    <property type="term" value="F:ATP hydrolysis activity"/>
    <property type="evidence" value="ECO:0007669"/>
    <property type="project" value="InterPro"/>
</dbReference>
<dbReference type="InterPro" id="IPR003593">
    <property type="entry name" value="AAA+_ATPase"/>
</dbReference>
<dbReference type="InterPro" id="IPR027417">
    <property type="entry name" value="P-loop_NTPase"/>
</dbReference>
<evidence type="ECO:0000256" key="6">
    <source>
        <dbReference type="ARBA" id="ARBA00023136"/>
    </source>
</evidence>
<dbReference type="InterPro" id="IPR017871">
    <property type="entry name" value="ABC_transporter-like_CS"/>
</dbReference>
<organism evidence="8">
    <name type="scientific">Ignisphaera aggregans</name>
    <dbReference type="NCBI Taxonomy" id="334771"/>
    <lineage>
        <taxon>Archaea</taxon>
        <taxon>Thermoproteota</taxon>
        <taxon>Thermoprotei</taxon>
        <taxon>Desulfurococcales</taxon>
        <taxon>Desulfurococcaceae</taxon>
        <taxon>Ignisphaera</taxon>
    </lineage>
</organism>
<dbReference type="SUPFAM" id="SSF50331">
    <property type="entry name" value="MOP-like"/>
    <property type="match status" value="1"/>
</dbReference>
<evidence type="ECO:0000313" key="8">
    <source>
        <dbReference type="EMBL" id="HGN37108.1"/>
    </source>
</evidence>
<evidence type="ECO:0000259" key="7">
    <source>
        <dbReference type="PROSITE" id="PS50893"/>
    </source>
</evidence>
<evidence type="ECO:0000256" key="2">
    <source>
        <dbReference type="ARBA" id="ARBA00022475"/>
    </source>
</evidence>
<keyword evidence="3" id="KW-0547">Nucleotide-binding</keyword>
<dbReference type="Gene3D" id="3.40.50.300">
    <property type="entry name" value="P-loop containing nucleotide triphosphate hydrolases"/>
    <property type="match status" value="1"/>
</dbReference>
<dbReference type="InterPro" id="IPR008995">
    <property type="entry name" value="Mo/tungstate-bd_C_term_dom"/>
</dbReference>
<dbReference type="SMART" id="SM00382">
    <property type="entry name" value="AAA"/>
    <property type="match status" value="1"/>
</dbReference>
<evidence type="ECO:0000256" key="4">
    <source>
        <dbReference type="ARBA" id="ARBA00022840"/>
    </source>
</evidence>
<dbReference type="GO" id="GO:0022857">
    <property type="term" value="F:transmembrane transporter activity"/>
    <property type="evidence" value="ECO:0007669"/>
    <property type="project" value="InterPro"/>
</dbReference>
<dbReference type="AlphaFoldDB" id="A0A7J3I8P3"/>
<dbReference type="PROSITE" id="PS00211">
    <property type="entry name" value="ABC_TRANSPORTER_1"/>
    <property type="match status" value="1"/>
</dbReference>
<dbReference type="InterPro" id="IPR013611">
    <property type="entry name" value="Transp-assoc_OB_typ2"/>
</dbReference>
<dbReference type="Pfam" id="PF08402">
    <property type="entry name" value="TOBE_2"/>
    <property type="match status" value="1"/>
</dbReference>
<accession>A0A7J3I8P3</accession>
<proteinExistence type="predicted"/>
<keyword evidence="4 8" id="KW-0067">ATP-binding</keyword>
<dbReference type="PROSITE" id="PS50893">
    <property type="entry name" value="ABC_TRANSPORTER_2"/>
    <property type="match status" value="1"/>
</dbReference>
<dbReference type="InterPro" id="IPR047641">
    <property type="entry name" value="ABC_transpr_MalK/UgpC-like"/>
</dbReference>
<keyword evidence="1" id="KW-0813">Transport</keyword>
<dbReference type="SUPFAM" id="SSF52540">
    <property type="entry name" value="P-loop containing nucleoside triphosphate hydrolases"/>
    <property type="match status" value="1"/>
</dbReference>
<dbReference type="GO" id="GO:0005524">
    <property type="term" value="F:ATP binding"/>
    <property type="evidence" value="ECO:0007669"/>
    <property type="project" value="UniProtKB-KW"/>
</dbReference>
<feature type="domain" description="ABC transporter" evidence="7">
    <location>
        <begin position="1"/>
        <end position="228"/>
    </location>
</feature>
<dbReference type="Gene3D" id="2.40.50.100">
    <property type="match status" value="1"/>
</dbReference>
<dbReference type="EMBL" id="DTAI01000181">
    <property type="protein sequence ID" value="HGN37108.1"/>
    <property type="molecule type" value="Genomic_DNA"/>
</dbReference>
<name>A0A7J3I8P3_9CREN</name>
<dbReference type="PANTHER" id="PTHR43875">
    <property type="entry name" value="MALTODEXTRIN IMPORT ATP-BINDING PROTEIN MSMX"/>
    <property type="match status" value="1"/>
</dbReference>
<reference evidence="8" key="1">
    <citation type="journal article" date="2020" name="mSystems">
        <title>Genome- and Community-Level Interaction Insights into Carbon Utilization and Element Cycling Functions of Hydrothermarchaeota in Hydrothermal Sediment.</title>
        <authorList>
            <person name="Zhou Z."/>
            <person name="Liu Y."/>
            <person name="Xu W."/>
            <person name="Pan J."/>
            <person name="Luo Z.H."/>
            <person name="Li M."/>
        </authorList>
    </citation>
    <scope>NUCLEOTIDE SEQUENCE [LARGE SCALE GENOMIC DNA]</scope>
    <source>
        <strain evidence="8">SpSt-618</strain>
    </source>
</reference>
<evidence type="ECO:0000256" key="1">
    <source>
        <dbReference type="ARBA" id="ARBA00022448"/>
    </source>
</evidence>
<dbReference type="PANTHER" id="PTHR43875:SF15">
    <property type="entry name" value="TREHALOSE IMPORT ATP-BINDING PROTEIN SUGC"/>
    <property type="match status" value="1"/>
</dbReference>
<evidence type="ECO:0000256" key="5">
    <source>
        <dbReference type="ARBA" id="ARBA00022967"/>
    </source>
</evidence>